<feature type="domain" description="Circularly permuted ATP-grasp type 2" evidence="1">
    <location>
        <begin position="71"/>
        <end position="448"/>
    </location>
</feature>
<name>A0A4Y9EQ52_9SPHN</name>
<evidence type="ECO:0000259" key="1">
    <source>
        <dbReference type="Pfam" id="PF14403"/>
    </source>
</evidence>
<dbReference type="Proteomes" id="UP000297737">
    <property type="component" value="Unassembled WGS sequence"/>
</dbReference>
<dbReference type="PIRSF" id="PIRSF005522">
    <property type="entry name" value="UCP005522"/>
    <property type="match status" value="1"/>
</dbReference>
<dbReference type="Pfam" id="PF14403">
    <property type="entry name" value="CP_ATPgrasp_2"/>
    <property type="match status" value="1"/>
</dbReference>
<dbReference type="RefSeq" id="WP_135246443.1">
    <property type="nucleotide sequence ID" value="NZ_SIHO01000002.1"/>
</dbReference>
<proteinExistence type="predicted"/>
<keyword evidence="3" id="KW-1185">Reference proteome</keyword>
<sequence>MFGFEAAELAAARTVRPAYQPLRHWLEGSPRELMETRRRQAELFFRRIGITFAVYGDPDAAERLIPFDIVPRILAREEWTALEAGLKQRVGALNAFLADIYGKQEILRAGLVPPELVLLNPAFAMSQIGKRPVGDIWVQIAGIDLVRTDANQFFVLEDNARTPSGVSYMLENREVMLKLVPELFANLHVAPVEAYPEKLLETLHSVAPPGAGDEPNSVLLTPGQHNSAFYEHSFLADKLGIELVEGNDLFVRDDVVYMRTTEGPQRVDVIYRRLDDDFLDPLAFNPASMLGVPGLMSAYAAGNVTLANAVGTGVADDKAIYSYMPEIVKFYTGEEPLLSNVPTHRCREPEALAYVLDHLPELVVKEVDGSGGYGMLVGPHAPRATIEAFAAKLRAAPEKFIAQPTLALSTCPTLCDSGVAPRHVDLRPFVLTGTNGVQIVPGGLTRVALESGSLVVNSSQGGGTKDTWVLDD</sequence>
<dbReference type="OrthoDB" id="9804079at2"/>
<dbReference type="AlphaFoldDB" id="A0A4Y9EQ52"/>
<reference evidence="2 3" key="1">
    <citation type="submission" date="2019-02" db="EMBL/GenBank/DDBJ databases">
        <title>Polymorphobacter sp. isolated from the lake at the Tibet of China.</title>
        <authorList>
            <person name="Li A."/>
        </authorList>
    </citation>
    <scope>NUCLEOTIDE SEQUENCE [LARGE SCALE GENOMIC DNA]</scope>
    <source>
        <strain evidence="2 3">DJ1R-1</strain>
    </source>
</reference>
<organism evidence="2 3">
    <name type="scientific">Glacieibacterium arshaanense</name>
    <dbReference type="NCBI Taxonomy" id="2511025"/>
    <lineage>
        <taxon>Bacteria</taxon>
        <taxon>Pseudomonadati</taxon>
        <taxon>Pseudomonadota</taxon>
        <taxon>Alphaproteobacteria</taxon>
        <taxon>Sphingomonadales</taxon>
        <taxon>Sphingosinicellaceae</taxon>
        <taxon>Glacieibacterium</taxon>
    </lineage>
</organism>
<dbReference type="InterPro" id="IPR051680">
    <property type="entry name" value="ATP-dep_Glu-Cys_Ligase-2"/>
</dbReference>
<evidence type="ECO:0000313" key="2">
    <source>
        <dbReference type="EMBL" id="TFU03850.1"/>
    </source>
</evidence>
<dbReference type="PANTHER" id="PTHR34595">
    <property type="entry name" value="BLR5612 PROTEIN"/>
    <property type="match status" value="1"/>
</dbReference>
<gene>
    <name evidence="2" type="ORF">EUV02_07635</name>
</gene>
<dbReference type="SUPFAM" id="SSF56059">
    <property type="entry name" value="Glutathione synthetase ATP-binding domain-like"/>
    <property type="match status" value="1"/>
</dbReference>
<dbReference type="EMBL" id="SIHO01000002">
    <property type="protein sequence ID" value="TFU03850.1"/>
    <property type="molecule type" value="Genomic_DNA"/>
</dbReference>
<evidence type="ECO:0000313" key="3">
    <source>
        <dbReference type="Proteomes" id="UP000297737"/>
    </source>
</evidence>
<protein>
    <submittedName>
        <fullName evidence="2">Circularly permuted type 2 ATP-grasp protein</fullName>
    </submittedName>
</protein>
<dbReference type="Gene3D" id="3.30.1490.270">
    <property type="match status" value="1"/>
</dbReference>
<accession>A0A4Y9EQ52</accession>
<comment type="caution">
    <text evidence="2">The sequence shown here is derived from an EMBL/GenBank/DDBJ whole genome shotgun (WGS) entry which is preliminary data.</text>
</comment>
<dbReference type="InterPro" id="IPR025841">
    <property type="entry name" value="CP_ATPgrasp_2"/>
</dbReference>
<dbReference type="PANTHER" id="PTHR34595:SF7">
    <property type="entry name" value="SLL1039 PROTEIN"/>
    <property type="match status" value="1"/>
</dbReference>
<dbReference type="InterPro" id="IPR016450">
    <property type="entry name" value="UCP005522"/>
</dbReference>
<dbReference type="Gene3D" id="3.40.50.11290">
    <property type="match status" value="1"/>
</dbReference>